<feature type="domain" description="Apple" evidence="20">
    <location>
        <begin position="346"/>
        <end position="430"/>
    </location>
</feature>
<dbReference type="PROSITE" id="PS50927">
    <property type="entry name" value="BULB_LECTIN"/>
    <property type="match status" value="1"/>
</dbReference>
<feature type="domain" description="Protein kinase" evidence="17">
    <location>
        <begin position="505"/>
        <end position="782"/>
    </location>
</feature>
<evidence type="ECO:0000256" key="13">
    <source>
        <dbReference type="PIRNR" id="PIRNR000641"/>
    </source>
</evidence>
<dbReference type="Gene3D" id="3.50.4.10">
    <property type="entry name" value="Hepatocyte Growth Factor"/>
    <property type="match status" value="1"/>
</dbReference>
<comment type="catalytic activity">
    <reaction evidence="12 13">
        <text>L-seryl-[protein] + ATP = O-phospho-L-seryl-[protein] + ADP + H(+)</text>
        <dbReference type="Rhea" id="RHEA:17989"/>
        <dbReference type="Rhea" id="RHEA-COMP:9863"/>
        <dbReference type="Rhea" id="RHEA-COMP:11604"/>
        <dbReference type="ChEBI" id="CHEBI:15378"/>
        <dbReference type="ChEBI" id="CHEBI:29999"/>
        <dbReference type="ChEBI" id="CHEBI:30616"/>
        <dbReference type="ChEBI" id="CHEBI:83421"/>
        <dbReference type="ChEBI" id="CHEBI:456216"/>
        <dbReference type="EC" id="2.7.11.1"/>
    </reaction>
</comment>
<gene>
    <name evidence="21" type="ORF">Ahy_B03g066450</name>
</gene>
<dbReference type="InterPro" id="IPR036426">
    <property type="entry name" value="Bulb-type_lectin_dom_sf"/>
</dbReference>
<evidence type="ECO:0000256" key="6">
    <source>
        <dbReference type="ARBA" id="ARBA00022741"/>
    </source>
</evidence>
<dbReference type="Gene3D" id="3.30.200.20">
    <property type="entry name" value="Phosphorylase Kinase, domain 1"/>
    <property type="match status" value="1"/>
</dbReference>
<dbReference type="STRING" id="3818.A0A445A408"/>
<dbReference type="Gramene" id="arahy.Tifrunner.gnm2.ann2.Ah13g233500.1">
    <property type="protein sequence ID" value="arahy.Tifrunner.gnm2.ann2.Ah13g233500.1-CDS"/>
    <property type="gene ID" value="arahy.Tifrunner.gnm2.ann2.Ah13g233500"/>
</dbReference>
<proteinExistence type="inferred from homology"/>
<dbReference type="GO" id="GO:0005524">
    <property type="term" value="F:ATP binding"/>
    <property type="evidence" value="ECO:0007669"/>
    <property type="project" value="UniProtKB-KW"/>
</dbReference>
<keyword evidence="14" id="KW-0245">EGF-like domain</keyword>
<dbReference type="InterPro" id="IPR000719">
    <property type="entry name" value="Prot_kinase_dom"/>
</dbReference>
<accession>A0A445A408</accession>
<evidence type="ECO:0000256" key="7">
    <source>
        <dbReference type="ARBA" id="ARBA00022777"/>
    </source>
</evidence>
<dbReference type="PROSITE" id="PS50026">
    <property type="entry name" value="EGF_3"/>
    <property type="match status" value="1"/>
</dbReference>
<organism evidence="21 22">
    <name type="scientific">Arachis hypogaea</name>
    <name type="common">Peanut</name>
    <dbReference type="NCBI Taxonomy" id="3818"/>
    <lineage>
        <taxon>Eukaryota</taxon>
        <taxon>Viridiplantae</taxon>
        <taxon>Streptophyta</taxon>
        <taxon>Embryophyta</taxon>
        <taxon>Tracheophyta</taxon>
        <taxon>Spermatophyta</taxon>
        <taxon>Magnoliopsida</taxon>
        <taxon>eudicotyledons</taxon>
        <taxon>Gunneridae</taxon>
        <taxon>Pentapetalae</taxon>
        <taxon>rosids</taxon>
        <taxon>fabids</taxon>
        <taxon>Fabales</taxon>
        <taxon>Fabaceae</taxon>
        <taxon>Papilionoideae</taxon>
        <taxon>50 kb inversion clade</taxon>
        <taxon>dalbergioids sensu lato</taxon>
        <taxon>Dalbergieae</taxon>
        <taxon>Pterocarpus clade</taxon>
        <taxon>Arachis</taxon>
    </lineage>
</organism>
<dbReference type="GO" id="GO:0048544">
    <property type="term" value="P:recognition of pollen"/>
    <property type="evidence" value="ECO:0007669"/>
    <property type="project" value="InterPro"/>
</dbReference>
<dbReference type="PROSITE" id="PS00108">
    <property type="entry name" value="PROTEIN_KINASE_ST"/>
    <property type="match status" value="1"/>
</dbReference>
<keyword evidence="3 13" id="KW-0723">Serine/threonine-protein kinase</keyword>
<dbReference type="CDD" id="cd00028">
    <property type="entry name" value="B_lectin"/>
    <property type="match status" value="1"/>
</dbReference>
<feature type="domain" description="EGF-like" evidence="18">
    <location>
        <begin position="289"/>
        <end position="326"/>
    </location>
</feature>
<comment type="caution">
    <text evidence="21">The sequence shown here is derived from an EMBL/GenBank/DDBJ whole genome shotgun (WGS) entry which is preliminary data.</text>
</comment>
<dbReference type="InterPro" id="IPR000742">
    <property type="entry name" value="EGF"/>
</dbReference>
<keyword evidence="15" id="KW-1133">Transmembrane helix</keyword>
<dbReference type="SMART" id="SM00473">
    <property type="entry name" value="PAN_AP"/>
    <property type="match status" value="1"/>
</dbReference>
<dbReference type="GO" id="GO:0005886">
    <property type="term" value="C:plasma membrane"/>
    <property type="evidence" value="ECO:0007669"/>
    <property type="project" value="UniProtKB-SubCell"/>
</dbReference>
<comment type="subcellular location">
    <subcellularLocation>
        <location evidence="1">Cell membrane</location>
        <topology evidence="1">Single-pass type I membrane protein</topology>
    </subcellularLocation>
</comment>
<dbReference type="SMART" id="SM00108">
    <property type="entry name" value="B_lectin"/>
    <property type="match status" value="1"/>
</dbReference>
<keyword evidence="2" id="KW-1003">Cell membrane</keyword>
<dbReference type="Proteomes" id="UP000289738">
    <property type="component" value="Chromosome B03"/>
</dbReference>
<keyword evidence="9" id="KW-1015">Disulfide bond</keyword>
<evidence type="ECO:0000259" key="17">
    <source>
        <dbReference type="PROSITE" id="PS50011"/>
    </source>
</evidence>
<dbReference type="SMR" id="A0A445A408"/>
<evidence type="ECO:0000256" key="14">
    <source>
        <dbReference type="PROSITE-ProRule" id="PRU00076"/>
    </source>
</evidence>
<dbReference type="SUPFAM" id="SSF51110">
    <property type="entry name" value="alpha-D-mannose-specific plant lectins"/>
    <property type="match status" value="1"/>
</dbReference>
<feature type="domain" description="Bulb-type lectin" evidence="19">
    <location>
        <begin position="27"/>
        <end position="150"/>
    </location>
</feature>
<feature type="signal peptide" evidence="16">
    <location>
        <begin position="1"/>
        <end position="23"/>
    </location>
</feature>
<dbReference type="InterPro" id="IPR024171">
    <property type="entry name" value="SRK-like_kinase"/>
</dbReference>
<dbReference type="InterPro" id="IPR011009">
    <property type="entry name" value="Kinase-like_dom_sf"/>
</dbReference>
<dbReference type="FunFam" id="3.30.200.20:FF:000195">
    <property type="entry name" value="G-type lectin S-receptor-like serine/threonine-protein kinase"/>
    <property type="match status" value="1"/>
</dbReference>
<dbReference type="OrthoDB" id="785331at2759"/>
<keyword evidence="6 13" id="KW-0547">Nucleotide-binding</keyword>
<dbReference type="FunFam" id="2.90.10.10:FF:000004">
    <property type="entry name" value="G-type lectin S-receptor-like serine/threonine-protein kinase"/>
    <property type="match status" value="1"/>
</dbReference>
<evidence type="ECO:0000313" key="21">
    <source>
        <dbReference type="EMBL" id="RYR21180.1"/>
    </source>
</evidence>
<dbReference type="InterPro" id="IPR003609">
    <property type="entry name" value="Pan_app"/>
</dbReference>
<comment type="similarity">
    <text evidence="13">Belongs to the protein kinase superfamily. Ser/Thr protein kinase family.</text>
</comment>
<evidence type="ECO:0000259" key="18">
    <source>
        <dbReference type="PROSITE" id="PS50026"/>
    </source>
</evidence>
<evidence type="ECO:0000256" key="1">
    <source>
        <dbReference type="ARBA" id="ARBA00004251"/>
    </source>
</evidence>
<evidence type="ECO:0000259" key="19">
    <source>
        <dbReference type="PROSITE" id="PS50927"/>
    </source>
</evidence>
<evidence type="ECO:0000256" key="9">
    <source>
        <dbReference type="ARBA" id="ARBA00023157"/>
    </source>
</evidence>
<dbReference type="PANTHER" id="PTHR27002:SF1069">
    <property type="entry name" value="NON-SPECIFIC SERINE_THREONINE PROTEIN KINASE"/>
    <property type="match status" value="1"/>
</dbReference>
<feature type="transmembrane region" description="Helical" evidence="15">
    <location>
        <begin position="442"/>
        <end position="465"/>
    </location>
</feature>
<keyword evidence="15" id="KW-0812">Transmembrane</keyword>
<dbReference type="InterPro" id="IPR008271">
    <property type="entry name" value="Ser/Thr_kinase_AS"/>
</dbReference>
<evidence type="ECO:0000256" key="3">
    <source>
        <dbReference type="ARBA" id="ARBA00022527"/>
    </source>
</evidence>
<dbReference type="InterPro" id="IPR001245">
    <property type="entry name" value="Ser-Thr/Tyr_kinase_cat_dom"/>
</dbReference>
<dbReference type="Gene3D" id="2.90.10.10">
    <property type="entry name" value="Bulb-type lectin domain"/>
    <property type="match status" value="1"/>
</dbReference>
<dbReference type="AlphaFoldDB" id="A0A445A408"/>
<keyword evidence="10" id="KW-0325">Glycoprotein</keyword>
<dbReference type="PANTHER" id="PTHR27002">
    <property type="entry name" value="RECEPTOR-LIKE SERINE/THREONINE-PROTEIN KINASE SD1-8"/>
    <property type="match status" value="1"/>
</dbReference>
<keyword evidence="4 13" id="KW-0808">Transferase</keyword>
<dbReference type="InterPro" id="IPR000858">
    <property type="entry name" value="S_locus_glycoprot_dom"/>
</dbReference>
<dbReference type="CDD" id="cd01098">
    <property type="entry name" value="PAN_AP_plant"/>
    <property type="match status" value="1"/>
</dbReference>
<dbReference type="SMART" id="SM00220">
    <property type="entry name" value="S_TKc"/>
    <property type="match status" value="1"/>
</dbReference>
<dbReference type="PIRSF" id="PIRSF000641">
    <property type="entry name" value="SRK"/>
    <property type="match status" value="1"/>
</dbReference>
<evidence type="ECO:0000256" key="10">
    <source>
        <dbReference type="ARBA" id="ARBA00023180"/>
    </source>
</evidence>
<protein>
    <recommendedName>
        <fullName evidence="13">Receptor-like serine/threonine-protein kinase</fullName>
        <ecNumber evidence="13">2.7.11.1</ecNumber>
    </recommendedName>
</protein>
<dbReference type="GO" id="GO:0106310">
    <property type="term" value="F:protein serine kinase activity"/>
    <property type="evidence" value="ECO:0007669"/>
    <property type="project" value="RHEA"/>
</dbReference>
<comment type="catalytic activity">
    <reaction evidence="11 13">
        <text>L-threonyl-[protein] + ATP = O-phospho-L-threonyl-[protein] + ADP + H(+)</text>
        <dbReference type="Rhea" id="RHEA:46608"/>
        <dbReference type="Rhea" id="RHEA-COMP:11060"/>
        <dbReference type="Rhea" id="RHEA-COMP:11605"/>
        <dbReference type="ChEBI" id="CHEBI:15378"/>
        <dbReference type="ChEBI" id="CHEBI:30013"/>
        <dbReference type="ChEBI" id="CHEBI:30616"/>
        <dbReference type="ChEBI" id="CHEBI:61977"/>
        <dbReference type="ChEBI" id="CHEBI:456216"/>
        <dbReference type="EC" id="2.7.11.1"/>
    </reaction>
</comment>
<dbReference type="Gene3D" id="1.10.510.10">
    <property type="entry name" value="Transferase(Phosphotransferase) domain 1"/>
    <property type="match status" value="1"/>
</dbReference>
<keyword evidence="5 16" id="KW-0732">Signal</keyword>
<feature type="chain" id="PRO_5019283037" description="Receptor-like serine/threonine-protein kinase" evidence="16">
    <location>
        <begin position="24"/>
        <end position="821"/>
    </location>
</feature>
<sequence>MDNTIMLSLIFFLPLSFIRTTTSLGSFTSLALNQSLQDGETLVSSGGTFEVGFFSPGNSTNRYLGIWYNNVSPLTVIWVANREIPLESNSGVLKLNQNGALVILNGTNSTIWSSSNNTPGKSSNPIAQVLDSGNLVLKNTETKERNDFLWQSFDYPGDTFVPGGMKIGWDLVTRKEYFLSSWKSDDDPSEGEYFLRIVTKGYPQFFTFKGSKKIFRGGSWNGVGFSGYPTHQLSQYRQRFLMNDKQVFLECDILDKSIVSIYKLRASGLGQTYAWTNQSNTRNVISTGVQDECERFALCGANSVCILDGNLPTCECLKGYVPKFPEQWNISYWSNGCVARNVKSDCVNGSSSDGFWKYTEMKLPDTSFSWFSEILSLEDCRNKCLENCSCTSYSNLYVLDGGSGCLLWFDNMVDMRRFTQGGQDLYIRVPASELDNGRRKKMMLIIGITVGGIIFGLTCACALILRKRGVARLIYRKHYESILKKEEIYLPTFDFSVIVKATQNFSSCNKLGEGGFGPVYKGTLTNGQELAVKRLSKNSGQGLEEFKNEVVLIAKLQHRNLVKLLGCCIEEEDIMLIYEYMPNKSLDNFIFDETRRHLLEWPKRFNIICGIARGLLYLHQDSRLRIIHRDLKTSNILLDANLDPKISDFGLARTLLGDQIEANTTKVAGTYGYMPPEYAVRGHFSTKSDVFSYGVIVLEIVSGKKIREFSDPEQCHNLLGYAWRLWSEGRQLELLDEALGERFTPSEATKCIQVGLLCVQQRPEDRPNMSSVVLKLNGEKLLPNPKVPAFYIERDTIPESDALLENCMSRNEVSITVLEAR</sequence>
<dbReference type="Pfam" id="PF00954">
    <property type="entry name" value="S_locus_glycop"/>
    <property type="match status" value="1"/>
</dbReference>
<dbReference type="EMBL" id="SDMP01000013">
    <property type="protein sequence ID" value="RYR21180.1"/>
    <property type="molecule type" value="Genomic_DNA"/>
</dbReference>
<keyword evidence="15" id="KW-0472">Membrane</keyword>
<keyword evidence="7 13" id="KW-0418">Kinase</keyword>
<evidence type="ECO:0000256" key="11">
    <source>
        <dbReference type="ARBA" id="ARBA00047899"/>
    </source>
</evidence>
<evidence type="ECO:0000256" key="2">
    <source>
        <dbReference type="ARBA" id="ARBA00022475"/>
    </source>
</evidence>
<dbReference type="SUPFAM" id="SSF56112">
    <property type="entry name" value="Protein kinase-like (PK-like)"/>
    <property type="match status" value="1"/>
</dbReference>
<keyword evidence="8 13" id="KW-0067">ATP-binding</keyword>
<evidence type="ECO:0000256" key="15">
    <source>
        <dbReference type="SAM" id="Phobius"/>
    </source>
</evidence>
<name>A0A445A408_ARAHY</name>
<reference evidence="21 22" key="1">
    <citation type="submission" date="2019-01" db="EMBL/GenBank/DDBJ databases">
        <title>Sequencing of cultivated peanut Arachis hypogaea provides insights into genome evolution and oil improvement.</title>
        <authorList>
            <person name="Chen X."/>
        </authorList>
    </citation>
    <scope>NUCLEOTIDE SEQUENCE [LARGE SCALE GENOMIC DNA]</scope>
    <source>
        <strain evidence="22">cv. Fuhuasheng</strain>
        <tissue evidence="21">Leaves</tissue>
    </source>
</reference>
<dbReference type="PROSITE" id="PS50011">
    <property type="entry name" value="PROTEIN_KINASE_DOM"/>
    <property type="match status" value="1"/>
</dbReference>
<dbReference type="Pfam" id="PF08276">
    <property type="entry name" value="PAN_2"/>
    <property type="match status" value="1"/>
</dbReference>
<evidence type="ECO:0000259" key="20">
    <source>
        <dbReference type="PROSITE" id="PS50948"/>
    </source>
</evidence>
<dbReference type="CDD" id="cd00053">
    <property type="entry name" value="EGF"/>
    <property type="match status" value="1"/>
</dbReference>
<dbReference type="GO" id="GO:0004674">
    <property type="term" value="F:protein serine/threonine kinase activity"/>
    <property type="evidence" value="ECO:0007669"/>
    <property type="project" value="UniProtKB-KW"/>
</dbReference>
<dbReference type="InterPro" id="IPR001480">
    <property type="entry name" value="Bulb-type_lectin_dom"/>
</dbReference>
<evidence type="ECO:0000256" key="8">
    <source>
        <dbReference type="ARBA" id="ARBA00022840"/>
    </source>
</evidence>
<dbReference type="Pfam" id="PF07714">
    <property type="entry name" value="PK_Tyr_Ser-Thr"/>
    <property type="match status" value="1"/>
</dbReference>
<dbReference type="EC" id="2.7.11.1" evidence="13"/>
<comment type="caution">
    <text evidence="14">Lacks conserved residue(s) required for the propagation of feature annotation.</text>
</comment>
<evidence type="ECO:0000256" key="16">
    <source>
        <dbReference type="SAM" id="SignalP"/>
    </source>
</evidence>
<evidence type="ECO:0000256" key="5">
    <source>
        <dbReference type="ARBA" id="ARBA00022729"/>
    </source>
</evidence>
<evidence type="ECO:0000313" key="22">
    <source>
        <dbReference type="Proteomes" id="UP000289738"/>
    </source>
</evidence>
<keyword evidence="22" id="KW-1185">Reference proteome</keyword>
<evidence type="ECO:0000256" key="12">
    <source>
        <dbReference type="ARBA" id="ARBA00048679"/>
    </source>
</evidence>
<dbReference type="Pfam" id="PF01453">
    <property type="entry name" value="B_lectin"/>
    <property type="match status" value="1"/>
</dbReference>
<dbReference type="FunFam" id="1.10.510.10:FF:000060">
    <property type="entry name" value="G-type lectin S-receptor-like serine/threonine-protein kinase"/>
    <property type="match status" value="1"/>
</dbReference>
<dbReference type="CDD" id="cd14066">
    <property type="entry name" value="STKc_IRAK"/>
    <property type="match status" value="1"/>
</dbReference>
<evidence type="ECO:0000256" key="4">
    <source>
        <dbReference type="ARBA" id="ARBA00022679"/>
    </source>
</evidence>
<dbReference type="PROSITE" id="PS50948">
    <property type="entry name" value="PAN"/>
    <property type="match status" value="1"/>
</dbReference>